<protein>
    <recommendedName>
        <fullName evidence="2">Integrase catalytic domain-containing protein</fullName>
    </recommendedName>
</protein>
<dbReference type="PROSITE" id="PS50994">
    <property type="entry name" value="INTEGRASE"/>
    <property type="match status" value="1"/>
</dbReference>
<dbReference type="InterPro" id="IPR036397">
    <property type="entry name" value="RNaseH_sf"/>
</dbReference>
<organism evidence="3 4">
    <name type="scientific">Cymbomonas tetramitiformis</name>
    <dbReference type="NCBI Taxonomy" id="36881"/>
    <lineage>
        <taxon>Eukaryota</taxon>
        <taxon>Viridiplantae</taxon>
        <taxon>Chlorophyta</taxon>
        <taxon>Pyramimonadophyceae</taxon>
        <taxon>Pyramimonadales</taxon>
        <taxon>Pyramimonadaceae</taxon>
        <taxon>Cymbomonas</taxon>
    </lineage>
</organism>
<dbReference type="EMBL" id="LGRX02028293">
    <property type="protein sequence ID" value="KAK3248232.1"/>
    <property type="molecule type" value="Genomic_DNA"/>
</dbReference>
<feature type="region of interest" description="Disordered" evidence="1">
    <location>
        <begin position="163"/>
        <end position="184"/>
    </location>
</feature>
<comment type="caution">
    <text evidence="3">The sequence shown here is derived from an EMBL/GenBank/DDBJ whole genome shotgun (WGS) entry which is preliminary data.</text>
</comment>
<dbReference type="InterPro" id="IPR052160">
    <property type="entry name" value="Gypsy_RT_Integrase-like"/>
</dbReference>
<dbReference type="PANTHER" id="PTHR47266">
    <property type="entry name" value="ENDONUCLEASE-RELATED"/>
    <property type="match status" value="1"/>
</dbReference>
<feature type="domain" description="Integrase catalytic" evidence="2">
    <location>
        <begin position="1"/>
        <end position="80"/>
    </location>
</feature>
<keyword evidence="4" id="KW-1185">Reference proteome</keyword>
<dbReference type="InterPro" id="IPR029063">
    <property type="entry name" value="SAM-dependent_MTases_sf"/>
</dbReference>
<reference evidence="3 4" key="1">
    <citation type="journal article" date="2015" name="Genome Biol. Evol.">
        <title>Comparative Genomics of a Bacterivorous Green Alga Reveals Evolutionary Causalities and Consequences of Phago-Mixotrophic Mode of Nutrition.</title>
        <authorList>
            <person name="Burns J.A."/>
            <person name="Paasch A."/>
            <person name="Narechania A."/>
            <person name="Kim E."/>
        </authorList>
    </citation>
    <scope>NUCLEOTIDE SEQUENCE [LARGE SCALE GENOMIC DNA]</scope>
    <source>
        <strain evidence="3 4">PLY_AMNH</strain>
    </source>
</reference>
<dbReference type="SUPFAM" id="SSF53335">
    <property type="entry name" value="S-adenosyl-L-methionine-dependent methyltransferases"/>
    <property type="match status" value="1"/>
</dbReference>
<evidence type="ECO:0000313" key="4">
    <source>
        <dbReference type="Proteomes" id="UP001190700"/>
    </source>
</evidence>
<dbReference type="Proteomes" id="UP001190700">
    <property type="component" value="Unassembled WGS sequence"/>
</dbReference>
<proteinExistence type="predicted"/>
<dbReference type="InterPro" id="IPR012337">
    <property type="entry name" value="RNaseH-like_sf"/>
</dbReference>
<dbReference type="InterPro" id="IPR001584">
    <property type="entry name" value="Integrase_cat-core"/>
</dbReference>
<dbReference type="GO" id="GO:0015074">
    <property type="term" value="P:DNA integration"/>
    <property type="evidence" value="ECO:0007669"/>
    <property type="project" value="InterPro"/>
</dbReference>
<dbReference type="AlphaFoldDB" id="A0AAE0C6J0"/>
<dbReference type="GO" id="GO:0003676">
    <property type="term" value="F:nucleic acid binding"/>
    <property type="evidence" value="ECO:0007669"/>
    <property type="project" value="InterPro"/>
</dbReference>
<gene>
    <name evidence="3" type="ORF">CYMTET_42293</name>
</gene>
<dbReference type="SUPFAM" id="SSF53098">
    <property type="entry name" value="Ribonuclease H-like"/>
    <property type="match status" value="1"/>
</dbReference>
<accession>A0AAE0C6J0</accession>
<dbReference type="Gene3D" id="3.30.420.10">
    <property type="entry name" value="Ribonuclease H-like superfamily/Ribonuclease H"/>
    <property type="match status" value="1"/>
</dbReference>
<evidence type="ECO:0000256" key="1">
    <source>
        <dbReference type="SAM" id="MobiDB-lite"/>
    </source>
</evidence>
<evidence type="ECO:0000313" key="3">
    <source>
        <dbReference type="EMBL" id="KAK3248232.1"/>
    </source>
</evidence>
<dbReference type="Gene3D" id="3.40.50.150">
    <property type="entry name" value="Vaccinia Virus protein VP39"/>
    <property type="match status" value="1"/>
</dbReference>
<evidence type="ECO:0000259" key="2">
    <source>
        <dbReference type="PROSITE" id="PS50994"/>
    </source>
</evidence>
<name>A0AAE0C6J0_9CHLO</name>
<sequence length="261" mass="29820">MTQEFMRLMGVKVASTTPYHPQSDGQVERSNHTVERMLRCYVSENQEDWDLWVTPVEYAINDSMSAATGFSPFELVYGHAPATQLDFFTDAALEGGSKKRKGGRVAADKRGTSHQLARQFTQQLQAARHLTLSGDRGLKPKLRKLRHGPLRIVECLYSDRQQELPEQDRGAPSAYSGERRVPPTSLAETTSKLYPRHYFDVVLASPPCKEYSKAKTKGTPDLELADRRVRRTRQIIEYYDPAYYFIENRLETLCEVFIHGM</sequence>